<dbReference type="GO" id="GO:0003905">
    <property type="term" value="F:alkylbase DNA N-glycosylase activity"/>
    <property type="evidence" value="ECO:0007669"/>
    <property type="project" value="InterPro"/>
</dbReference>
<protein>
    <recommendedName>
        <fullName evidence="5">Putative 3-methyladenine DNA glycosylase</fullName>
        <ecNumber evidence="5">3.2.2.-</ecNumber>
    </recommendedName>
</protein>
<dbReference type="OrthoDB" id="9794313at2"/>
<comment type="caution">
    <text evidence="6">The sequence shown here is derived from an EMBL/GenBank/DDBJ whole genome shotgun (WGS) entry which is preliminary data.</text>
</comment>
<dbReference type="HAMAP" id="MF_00527">
    <property type="entry name" value="3MGH"/>
    <property type="match status" value="1"/>
</dbReference>
<dbReference type="PANTHER" id="PTHR10429:SF0">
    <property type="entry name" value="DNA-3-METHYLADENINE GLYCOSYLASE"/>
    <property type="match status" value="1"/>
</dbReference>
<evidence type="ECO:0000256" key="1">
    <source>
        <dbReference type="ARBA" id="ARBA00009232"/>
    </source>
</evidence>
<dbReference type="NCBIfam" id="TIGR00567">
    <property type="entry name" value="3mg"/>
    <property type="match status" value="1"/>
</dbReference>
<dbReference type="InterPro" id="IPR011034">
    <property type="entry name" value="Formyl_transferase-like_C_sf"/>
</dbReference>
<dbReference type="CDD" id="cd00540">
    <property type="entry name" value="AAG"/>
    <property type="match status" value="1"/>
</dbReference>
<dbReference type="Pfam" id="PF02245">
    <property type="entry name" value="Pur_DNA_glyco"/>
    <property type="match status" value="1"/>
</dbReference>
<dbReference type="EC" id="3.2.2.-" evidence="5"/>
<reference evidence="6 7" key="2">
    <citation type="submission" date="2016-06" db="EMBL/GenBank/DDBJ databases">
        <title>Pedobacter psychrophilus sp. nov., isolated from Antarctic fragmentary rock.</title>
        <authorList>
            <person name="Svec P."/>
        </authorList>
    </citation>
    <scope>NUCLEOTIDE SEQUENCE [LARGE SCALE GENOMIC DNA]</scope>
    <source>
        <strain evidence="6 7">CCM 8644</strain>
    </source>
</reference>
<proteinExistence type="inferred from homology"/>
<organism evidence="6 7">
    <name type="scientific">Pedobacter psychrophilus</name>
    <dbReference type="NCBI Taxonomy" id="1826909"/>
    <lineage>
        <taxon>Bacteria</taxon>
        <taxon>Pseudomonadati</taxon>
        <taxon>Bacteroidota</taxon>
        <taxon>Sphingobacteriia</taxon>
        <taxon>Sphingobacteriales</taxon>
        <taxon>Sphingobacteriaceae</taxon>
        <taxon>Pedobacter</taxon>
    </lineage>
</organism>
<evidence type="ECO:0000313" key="6">
    <source>
        <dbReference type="EMBL" id="OAQ38223.1"/>
    </source>
</evidence>
<evidence type="ECO:0000256" key="5">
    <source>
        <dbReference type="HAMAP-Rule" id="MF_00527"/>
    </source>
</evidence>
<keyword evidence="3 5" id="KW-0378">Hydrolase</keyword>
<keyword evidence="4 5" id="KW-0234">DNA repair</keyword>
<dbReference type="RefSeq" id="WP_068823617.1">
    <property type="nucleotide sequence ID" value="NZ_LWHJ01000031.1"/>
</dbReference>
<dbReference type="AlphaFoldDB" id="A0A179DCN0"/>
<keyword evidence="7" id="KW-1185">Reference proteome</keyword>
<evidence type="ECO:0000256" key="3">
    <source>
        <dbReference type="ARBA" id="ARBA00022801"/>
    </source>
</evidence>
<dbReference type="Gene3D" id="3.10.300.10">
    <property type="entry name" value="Methylpurine-DNA glycosylase (MPG)"/>
    <property type="match status" value="1"/>
</dbReference>
<dbReference type="Proteomes" id="UP000078459">
    <property type="component" value="Unassembled WGS sequence"/>
</dbReference>
<reference evidence="6 7" key="1">
    <citation type="submission" date="2016-04" db="EMBL/GenBank/DDBJ databases">
        <authorList>
            <person name="Evans L.H."/>
            <person name="Alamgir A."/>
            <person name="Owens N."/>
            <person name="Weber N.D."/>
            <person name="Virtaneva K."/>
            <person name="Barbian K."/>
            <person name="Babar A."/>
            <person name="Rosenke K."/>
        </authorList>
    </citation>
    <scope>NUCLEOTIDE SEQUENCE [LARGE SCALE GENOMIC DNA]</scope>
    <source>
        <strain evidence="6 7">CCM 8644</strain>
    </source>
</reference>
<dbReference type="GO" id="GO:0006284">
    <property type="term" value="P:base-excision repair"/>
    <property type="evidence" value="ECO:0007669"/>
    <property type="project" value="InterPro"/>
</dbReference>
<sequence>MKLIQSFYDSDDTLKMAKDLIGHFLYTNLDGNITGGMIVETEAYMGVTDSSCHTFNNRKTNRNATMYCQGGVIYMYVCYGIHDMLNIVTGSEGDSQVILIRAIEPLTGIEIMKERRGDVPLKRLTKGPGSLAKALGLKRIHDGISLTEDKVWIEDQGFKVEPENIIETARIGLGCPEPYFSIPWRFFLKGNVFVSGKTK</sequence>
<comment type="similarity">
    <text evidence="1 5">Belongs to the DNA glycosylase MPG family.</text>
</comment>
<keyword evidence="2 5" id="KW-0227">DNA damage</keyword>
<gene>
    <name evidence="6" type="ORF">A5893_15615</name>
</gene>
<evidence type="ECO:0000256" key="2">
    <source>
        <dbReference type="ARBA" id="ARBA00022763"/>
    </source>
</evidence>
<evidence type="ECO:0000313" key="7">
    <source>
        <dbReference type="Proteomes" id="UP000078459"/>
    </source>
</evidence>
<dbReference type="InterPro" id="IPR036995">
    <property type="entry name" value="MPG_sf"/>
</dbReference>
<dbReference type="EMBL" id="LWHJ01000031">
    <property type="protein sequence ID" value="OAQ38223.1"/>
    <property type="molecule type" value="Genomic_DNA"/>
</dbReference>
<evidence type="ECO:0000256" key="4">
    <source>
        <dbReference type="ARBA" id="ARBA00023204"/>
    </source>
</evidence>
<dbReference type="STRING" id="1826909.A5893_15615"/>
<dbReference type="PANTHER" id="PTHR10429">
    <property type="entry name" value="DNA-3-METHYLADENINE GLYCOSYLASE"/>
    <property type="match status" value="1"/>
</dbReference>
<dbReference type="SUPFAM" id="SSF50486">
    <property type="entry name" value="FMT C-terminal domain-like"/>
    <property type="match status" value="1"/>
</dbReference>
<name>A0A179DCN0_9SPHI</name>
<dbReference type="GO" id="GO:0003677">
    <property type="term" value="F:DNA binding"/>
    <property type="evidence" value="ECO:0007669"/>
    <property type="project" value="InterPro"/>
</dbReference>
<dbReference type="InterPro" id="IPR003180">
    <property type="entry name" value="MPG"/>
</dbReference>
<dbReference type="FunFam" id="3.10.300.10:FF:000001">
    <property type="entry name" value="Putative 3-methyladenine DNA glycosylase"/>
    <property type="match status" value="1"/>
</dbReference>
<accession>A0A179DCN0</accession>